<keyword evidence="5" id="KW-0540">Nuclease</keyword>
<evidence type="ECO:0000313" key="13">
    <source>
        <dbReference type="EMBL" id="QRF72243.1"/>
    </source>
</evidence>
<geneLocation type="mitochondrion" evidence="13"/>
<dbReference type="InterPro" id="IPR051289">
    <property type="entry name" value="LAGLIDADG_Endonuclease"/>
</dbReference>
<dbReference type="EMBL" id="MT005827">
    <property type="protein sequence ID" value="QRF72243.1"/>
    <property type="molecule type" value="Genomic_DNA"/>
</dbReference>
<evidence type="ECO:0000256" key="8">
    <source>
        <dbReference type="ARBA" id="ARBA00022886"/>
    </source>
</evidence>
<evidence type="ECO:0000259" key="12">
    <source>
        <dbReference type="Pfam" id="PF00961"/>
    </source>
</evidence>
<organism evidence="13">
    <name type="scientific">Monilinia fructicola</name>
    <name type="common">Brown rot fungus</name>
    <name type="synonym">Ciboria fructicola</name>
    <dbReference type="NCBI Taxonomy" id="38448"/>
    <lineage>
        <taxon>Eukaryota</taxon>
        <taxon>Fungi</taxon>
        <taxon>Dikarya</taxon>
        <taxon>Ascomycota</taxon>
        <taxon>Pezizomycotina</taxon>
        <taxon>Leotiomycetes</taxon>
        <taxon>Helotiales</taxon>
        <taxon>Sclerotiniaceae</taxon>
        <taxon>Monilinia</taxon>
    </lineage>
</organism>
<evidence type="ECO:0000256" key="7">
    <source>
        <dbReference type="ARBA" id="ARBA00022801"/>
    </source>
</evidence>
<dbReference type="GO" id="GO:0016787">
    <property type="term" value="F:hydrolase activity"/>
    <property type="evidence" value="ECO:0007669"/>
    <property type="project" value="UniProtKB-KW"/>
</dbReference>
<reference evidence="13" key="1">
    <citation type="submission" date="2020-01" db="EMBL/GenBank/DDBJ databases">
        <authorList>
            <person name="Ozkilinc H."/>
            <person name="Yildiz G."/>
        </authorList>
    </citation>
    <scope>NUCLEOTIDE SEQUENCE</scope>
</reference>
<dbReference type="GO" id="GO:0004519">
    <property type="term" value="F:endonuclease activity"/>
    <property type="evidence" value="ECO:0007669"/>
    <property type="project" value="UniProtKB-KW"/>
</dbReference>
<dbReference type="PANTHER" id="PTHR36181:SF6">
    <property type="entry name" value="INTRON-ENCODED LAGLIDADG ENDONUCLEASE FAMILY PROTEIN"/>
    <property type="match status" value="1"/>
</dbReference>
<dbReference type="GO" id="GO:0006314">
    <property type="term" value="P:intron homing"/>
    <property type="evidence" value="ECO:0007669"/>
    <property type="project" value="UniProtKB-KW"/>
</dbReference>
<evidence type="ECO:0000256" key="3">
    <source>
        <dbReference type="ARBA" id="ARBA00009332"/>
    </source>
</evidence>
<evidence type="ECO:0000256" key="9">
    <source>
        <dbReference type="ARBA" id="ARBA00022989"/>
    </source>
</evidence>
<dbReference type="Pfam" id="PF00961">
    <property type="entry name" value="LAGLIDADG_1"/>
    <property type="match status" value="2"/>
</dbReference>
<dbReference type="InterPro" id="IPR004860">
    <property type="entry name" value="LAGLIDADG_dom"/>
</dbReference>
<feature type="domain" description="Homing endonuclease LAGLIDADG" evidence="12">
    <location>
        <begin position="124"/>
        <end position="243"/>
    </location>
</feature>
<keyword evidence="11" id="KW-0472">Membrane</keyword>
<evidence type="ECO:0000256" key="4">
    <source>
        <dbReference type="ARBA" id="ARBA00022692"/>
    </source>
</evidence>
<comment type="subcellular location">
    <subcellularLocation>
        <location evidence="1">Membrane</location>
        <topology evidence="1">Multi-pass membrane protein</topology>
    </subcellularLocation>
    <subcellularLocation>
        <location evidence="2">Mitochondrion</location>
    </subcellularLocation>
</comment>
<keyword evidence="7" id="KW-0378">Hydrolase</keyword>
<evidence type="ECO:0000256" key="11">
    <source>
        <dbReference type="ARBA" id="ARBA00023136"/>
    </source>
</evidence>
<dbReference type="InterPro" id="IPR027434">
    <property type="entry name" value="Homing_endonucl"/>
</dbReference>
<evidence type="ECO:0000256" key="6">
    <source>
        <dbReference type="ARBA" id="ARBA00022759"/>
    </source>
</evidence>
<feature type="domain" description="Homing endonuclease LAGLIDADG" evidence="12">
    <location>
        <begin position="5"/>
        <end position="94"/>
    </location>
</feature>
<dbReference type="PANTHER" id="PTHR36181">
    <property type="entry name" value="INTRON-ENCODED ENDONUCLEASE AI3-RELATED"/>
    <property type="match status" value="1"/>
</dbReference>
<dbReference type="FunFam" id="3.10.28.10:FF:000011">
    <property type="entry name" value="Intron-encoded DNA endonuclease aI3"/>
    <property type="match status" value="1"/>
</dbReference>
<keyword evidence="9" id="KW-1133">Transmembrane helix</keyword>
<dbReference type="AlphaFoldDB" id="A0A889XQ62"/>
<dbReference type="FunFam" id="3.10.28.10:FF:000007">
    <property type="entry name" value="Intron-encoded DNA endonuclease aI3"/>
    <property type="match status" value="1"/>
</dbReference>
<evidence type="ECO:0000256" key="2">
    <source>
        <dbReference type="ARBA" id="ARBA00004173"/>
    </source>
</evidence>
<dbReference type="Gene3D" id="3.10.28.10">
    <property type="entry name" value="Homing endonucleases"/>
    <property type="match status" value="2"/>
</dbReference>
<keyword evidence="8" id="KW-0404">Intron homing</keyword>
<protein>
    <submittedName>
        <fullName evidence="13">LAGLIDADG endonuclease</fullName>
    </submittedName>
</protein>
<evidence type="ECO:0000256" key="1">
    <source>
        <dbReference type="ARBA" id="ARBA00004141"/>
    </source>
</evidence>
<accession>A0A889XQ62</accession>
<name>A0A889XQ62_MONFR</name>
<proteinExistence type="inferred from homology"/>
<evidence type="ECO:0000256" key="10">
    <source>
        <dbReference type="ARBA" id="ARBA00023128"/>
    </source>
</evidence>
<sequence length="283" mass="32074">MASYLAGLIEGDGHIAVHDKNSSSKKFRPKIIITFNLADKPLADKLSAVLKVGKVISKPSAGHVILQILAKDEVLKIINLINGYMRTPKIEALHRAITWINEKDSSSIPCLGLDLSAIDSNSWLAGFTDADGNFSITVTDVKKKGIFKNKRVQTFFRIEVKQNYSREVTEAQGGGGYFNILTKITAFFTVNLYTRTRHVEDKVYYSFMAIAHNSRSHEIIRKYFDAFPLYSSKYLAYKDWCYVQDLLKVPLNKEGLDKISEIKAQFNSKRKVFDFSHLDSLTF</sequence>
<dbReference type="RefSeq" id="YP_010121867.1">
    <property type="nucleotide sequence ID" value="NC_056195.1"/>
</dbReference>
<comment type="similarity">
    <text evidence="3">In the C-terminal section; belongs to the LAGLIDADG endonuclease family.</text>
</comment>
<keyword evidence="6 13" id="KW-0255">Endonuclease</keyword>
<evidence type="ECO:0000256" key="5">
    <source>
        <dbReference type="ARBA" id="ARBA00022722"/>
    </source>
</evidence>
<dbReference type="GO" id="GO:0016020">
    <property type="term" value="C:membrane"/>
    <property type="evidence" value="ECO:0007669"/>
    <property type="project" value="UniProtKB-SubCell"/>
</dbReference>
<dbReference type="SUPFAM" id="SSF55608">
    <property type="entry name" value="Homing endonucleases"/>
    <property type="match status" value="2"/>
</dbReference>
<keyword evidence="10 13" id="KW-0496">Mitochondrion</keyword>
<keyword evidence="4" id="KW-0812">Transmembrane</keyword>
<dbReference type="GO" id="GO:0005739">
    <property type="term" value="C:mitochondrion"/>
    <property type="evidence" value="ECO:0007669"/>
    <property type="project" value="UniProtKB-SubCell"/>
</dbReference>
<dbReference type="GeneID" id="65324710"/>